<evidence type="ECO:0000313" key="2">
    <source>
        <dbReference type="EMBL" id="WIH94546.1"/>
    </source>
</evidence>
<proteinExistence type="predicted"/>
<reference evidence="2" key="1">
    <citation type="submission" date="2022-06" db="EMBL/GenBank/DDBJ databases">
        <title>Brachyspira pilosicoli from pigs in Switzerland.</title>
        <authorList>
            <person name="Schmitt S."/>
            <person name="Arnold M."/>
            <person name="Rossano A."/>
            <person name="Perreten V."/>
        </authorList>
    </citation>
    <scope>NUCLEOTIDE SEQUENCE</scope>
    <source>
        <strain evidence="2">MEI4028</strain>
    </source>
</reference>
<accession>A0AAJ6GCU7</accession>
<name>A0AAJ6GCU7_BRAPL</name>
<evidence type="ECO:0000313" key="3">
    <source>
        <dbReference type="Proteomes" id="UP001242021"/>
    </source>
</evidence>
<dbReference type="AlphaFoldDB" id="A0AAJ6GCU7"/>
<sequence length="370" mass="43675">MKKLIFLFLLLSFYLYSASLPQGLIKETGNGITRISTTNPNFKMVMEIWGNNVILKWESIIKNNKGFIYSEPTIYGYDYGEKISDFGNYKLFTIPIGDFGQVLSSPGGYVVPAPYVIDINHPVYSVNNLRYLIYAFILDPLESTELYGYRAGIYAKSAYITLNKKDMEEVKKLLEYYIDYTKENNINIFEDYYNNTKSHQEIMNNLEEKANTLKNKRMEIQKEREEAKKEYEDRFQIINDVLIYNGDKIIIEANIKDYGKYAEKRNNGQRNADYVKSQNDFRYYITFKDIKNIKSIEFKSMFFEEFKVYSEDIENNKISVRELPDDIIIINKRKTIDLSELLFDYNDDYNALILNSFWGHLHTAYKNKIN</sequence>
<gene>
    <name evidence="2" type="ORF">NEH99_09635</name>
</gene>
<organism evidence="2 3">
    <name type="scientific">Brachyspira pilosicoli</name>
    <name type="common">Serpulina pilosicoli</name>
    <dbReference type="NCBI Taxonomy" id="52584"/>
    <lineage>
        <taxon>Bacteria</taxon>
        <taxon>Pseudomonadati</taxon>
        <taxon>Spirochaetota</taxon>
        <taxon>Spirochaetia</taxon>
        <taxon>Brachyspirales</taxon>
        <taxon>Brachyspiraceae</taxon>
        <taxon>Brachyspira</taxon>
    </lineage>
</organism>
<dbReference type="Proteomes" id="UP001242021">
    <property type="component" value="Chromosome"/>
</dbReference>
<keyword evidence="1" id="KW-0175">Coiled coil</keyword>
<feature type="coiled-coil region" evidence="1">
    <location>
        <begin position="196"/>
        <end position="233"/>
    </location>
</feature>
<evidence type="ECO:0000256" key="1">
    <source>
        <dbReference type="SAM" id="Coils"/>
    </source>
</evidence>
<dbReference type="RefSeq" id="WP_284602614.1">
    <property type="nucleotide sequence ID" value="NZ_CP098752.1"/>
</dbReference>
<dbReference type="EMBL" id="CP098754">
    <property type="protein sequence ID" value="WIH94546.1"/>
    <property type="molecule type" value="Genomic_DNA"/>
</dbReference>
<protein>
    <submittedName>
        <fullName evidence="2">Uncharacterized protein</fullName>
    </submittedName>
</protein>